<evidence type="ECO:0000259" key="1">
    <source>
        <dbReference type="PROSITE" id="PS51819"/>
    </source>
</evidence>
<dbReference type="Pfam" id="PF00903">
    <property type="entry name" value="Glyoxalase"/>
    <property type="match status" value="1"/>
</dbReference>
<evidence type="ECO:0000313" key="3">
    <source>
        <dbReference type="Proteomes" id="UP000663760"/>
    </source>
</evidence>
<evidence type="ECO:0000313" key="2">
    <source>
        <dbReference type="EMBL" id="CAA7391948.1"/>
    </source>
</evidence>
<sequence>MGFEEEASTGTSADPLPLLSLNHVSFTCENVERSCEFYRRVLGFVLVRRPSSFDFRGAWLFNYGIGIHLIERSSSPDAPAKPSLIDPKANHISFQCTDVKLVRTKLEEMSIDHVVAAVSAEDGVEVGQLFFHDPDGNMVEICDCQKLPVLPVSPPASPMGLHLVGNGSGAATVSSSFCRRASLAPPLYRWHLLKKHVMKNVILQ</sequence>
<dbReference type="InterPro" id="IPR037523">
    <property type="entry name" value="VOC_core"/>
</dbReference>
<keyword evidence="3" id="KW-1185">Reference proteome</keyword>
<dbReference type="EMBL" id="LR746265">
    <property type="protein sequence ID" value="CAA7391948.1"/>
    <property type="molecule type" value="Genomic_DNA"/>
</dbReference>
<gene>
    <name evidence="2" type="ORF">SI8410_02003147</name>
</gene>
<name>A0A7I8K479_SPIIN</name>
<dbReference type="Gene3D" id="3.10.180.10">
    <property type="entry name" value="2,3-Dihydroxybiphenyl 1,2-Dioxygenase, domain 1"/>
    <property type="match status" value="1"/>
</dbReference>
<organism evidence="2 3">
    <name type="scientific">Spirodela intermedia</name>
    <name type="common">Intermediate duckweed</name>
    <dbReference type="NCBI Taxonomy" id="51605"/>
    <lineage>
        <taxon>Eukaryota</taxon>
        <taxon>Viridiplantae</taxon>
        <taxon>Streptophyta</taxon>
        <taxon>Embryophyta</taxon>
        <taxon>Tracheophyta</taxon>
        <taxon>Spermatophyta</taxon>
        <taxon>Magnoliopsida</taxon>
        <taxon>Liliopsida</taxon>
        <taxon>Araceae</taxon>
        <taxon>Lemnoideae</taxon>
        <taxon>Spirodela</taxon>
    </lineage>
</organism>
<dbReference type="InterPro" id="IPR004360">
    <property type="entry name" value="Glyas_Fos-R_dOase_dom"/>
</dbReference>
<dbReference type="PANTHER" id="PTHR46142:SF13">
    <property type="entry name" value="LACTOYLGLUTATHIONE LYASE_GLYOXALASE I FAMILY PROTEIN"/>
    <property type="match status" value="1"/>
</dbReference>
<dbReference type="PANTHER" id="PTHR46142">
    <property type="match status" value="1"/>
</dbReference>
<feature type="domain" description="VOC" evidence="1">
    <location>
        <begin position="20"/>
        <end position="144"/>
    </location>
</feature>
<dbReference type="Proteomes" id="UP000663760">
    <property type="component" value="Chromosome 2"/>
</dbReference>
<dbReference type="OrthoDB" id="16820at2759"/>
<dbReference type="AlphaFoldDB" id="A0A7I8K479"/>
<accession>A0A7I8K479</accession>
<dbReference type="InterPro" id="IPR029068">
    <property type="entry name" value="Glyas_Bleomycin-R_OHBP_Dase"/>
</dbReference>
<reference evidence="2" key="1">
    <citation type="submission" date="2020-02" db="EMBL/GenBank/DDBJ databases">
        <authorList>
            <person name="Scholz U."/>
            <person name="Mascher M."/>
            <person name="Fiebig A."/>
        </authorList>
    </citation>
    <scope>NUCLEOTIDE SEQUENCE</scope>
</reference>
<protein>
    <recommendedName>
        <fullName evidence="1">VOC domain-containing protein</fullName>
    </recommendedName>
</protein>
<proteinExistence type="predicted"/>
<dbReference type="SUPFAM" id="SSF54593">
    <property type="entry name" value="Glyoxalase/Bleomycin resistance protein/Dihydroxybiphenyl dioxygenase"/>
    <property type="match status" value="1"/>
</dbReference>
<dbReference type="CDD" id="cd07245">
    <property type="entry name" value="VOC_like"/>
    <property type="match status" value="1"/>
</dbReference>
<dbReference type="PROSITE" id="PS51819">
    <property type="entry name" value="VOC"/>
    <property type="match status" value="1"/>
</dbReference>